<feature type="transmembrane region" description="Helical" evidence="7">
    <location>
        <begin position="148"/>
        <end position="166"/>
    </location>
</feature>
<feature type="transmembrane region" description="Helical" evidence="7">
    <location>
        <begin position="35"/>
        <end position="55"/>
    </location>
</feature>
<feature type="domain" description="EamA" evidence="8">
    <location>
        <begin position="144"/>
        <end position="282"/>
    </location>
</feature>
<keyword evidence="10" id="KW-1185">Reference proteome</keyword>
<dbReference type="PANTHER" id="PTHR42920">
    <property type="entry name" value="OS03G0707200 PROTEIN-RELATED"/>
    <property type="match status" value="1"/>
</dbReference>
<dbReference type="Proteomes" id="UP001218246">
    <property type="component" value="Unassembled WGS sequence"/>
</dbReference>
<evidence type="ECO:0000256" key="2">
    <source>
        <dbReference type="ARBA" id="ARBA00007362"/>
    </source>
</evidence>
<gene>
    <name evidence="9" type="ORF">P6P90_02355</name>
</gene>
<keyword evidence="4 7" id="KW-0812">Transmembrane</keyword>
<dbReference type="PANTHER" id="PTHR42920:SF5">
    <property type="entry name" value="EAMA DOMAIN-CONTAINING PROTEIN"/>
    <property type="match status" value="1"/>
</dbReference>
<evidence type="ECO:0000256" key="7">
    <source>
        <dbReference type="SAM" id="Phobius"/>
    </source>
</evidence>
<evidence type="ECO:0000259" key="8">
    <source>
        <dbReference type="Pfam" id="PF00892"/>
    </source>
</evidence>
<dbReference type="InterPro" id="IPR000620">
    <property type="entry name" value="EamA_dom"/>
</dbReference>
<keyword evidence="3" id="KW-1003">Cell membrane</keyword>
<dbReference type="PROSITE" id="PS51257">
    <property type="entry name" value="PROKAR_LIPOPROTEIN"/>
    <property type="match status" value="1"/>
</dbReference>
<keyword evidence="5 7" id="KW-1133">Transmembrane helix</keyword>
<accession>A0ABT6H1J8</accession>
<dbReference type="RefSeq" id="WP_124563943.1">
    <property type="nucleotide sequence ID" value="NZ_JARRRY010000001.1"/>
</dbReference>
<dbReference type="InterPro" id="IPR037185">
    <property type="entry name" value="EmrE-like"/>
</dbReference>
<evidence type="ECO:0000256" key="4">
    <source>
        <dbReference type="ARBA" id="ARBA00022692"/>
    </source>
</evidence>
<feature type="transmembrane region" description="Helical" evidence="7">
    <location>
        <begin position="267"/>
        <end position="285"/>
    </location>
</feature>
<evidence type="ECO:0000256" key="3">
    <source>
        <dbReference type="ARBA" id="ARBA00022475"/>
    </source>
</evidence>
<evidence type="ECO:0000313" key="9">
    <source>
        <dbReference type="EMBL" id="MDG5752842.1"/>
    </source>
</evidence>
<evidence type="ECO:0000256" key="5">
    <source>
        <dbReference type="ARBA" id="ARBA00022989"/>
    </source>
</evidence>
<feature type="transmembrane region" description="Helical" evidence="7">
    <location>
        <begin position="241"/>
        <end position="261"/>
    </location>
</feature>
<organism evidence="9 10">
    <name type="scientific">Ectobacillus antri</name>
    <dbReference type="NCBI Taxonomy" id="2486280"/>
    <lineage>
        <taxon>Bacteria</taxon>
        <taxon>Bacillati</taxon>
        <taxon>Bacillota</taxon>
        <taxon>Bacilli</taxon>
        <taxon>Bacillales</taxon>
        <taxon>Bacillaceae</taxon>
        <taxon>Ectobacillus</taxon>
    </lineage>
</organism>
<comment type="similarity">
    <text evidence="2">Belongs to the EamA transporter family.</text>
</comment>
<feature type="transmembrane region" description="Helical" evidence="7">
    <location>
        <begin position="67"/>
        <end position="87"/>
    </location>
</feature>
<feature type="domain" description="EamA" evidence="8">
    <location>
        <begin position="9"/>
        <end position="135"/>
    </location>
</feature>
<keyword evidence="6 7" id="KW-0472">Membrane</keyword>
<name>A0ABT6H1J8_9BACI</name>
<evidence type="ECO:0000256" key="1">
    <source>
        <dbReference type="ARBA" id="ARBA00004651"/>
    </source>
</evidence>
<feature type="transmembrane region" description="Helical" evidence="7">
    <location>
        <begin position="7"/>
        <end position="29"/>
    </location>
</feature>
<proteinExistence type="inferred from homology"/>
<reference evidence="9 10" key="1">
    <citation type="submission" date="2023-04" db="EMBL/GenBank/DDBJ databases">
        <title>Ectobacillus antri isolated from activated sludge.</title>
        <authorList>
            <person name="Yan P."/>
            <person name="Liu X."/>
        </authorList>
    </citation>
    <scope>NUCLEOTIDE SEQUENCE [LARGE SCALE GENOMIC DNA]</scope>
    <source>
        <strain evidence="9 10">C18H</strain>
    </source>
</reference>
<feature type="transmembrane region" description="Helical" evidence="7">
    <location>
        <begin position="173"/>
        <end position="194"/>
    </location>
</feature>
<dbReference type="SUPFAM" id="SSF103481">
    <property type="entry name" value="Multidrug resistance efflux transporter EmrE"/>
    <property type="match status" value="2"/>
</dbReference>
<protein>
    <submittedName>
        <fullName evidence="9">DMT family transporter</fullName>
    </submittedName>
</protein>
<sequence length="296" mass="31878">MNKSVAAHIGLLFVSCIWGTTFIIVQNAISLVEPFTFNSIRFLLAGTILVIILFCSQQQKQQSIGGGILVGLFLFAGYLFQTFGLLYTTSSKAGFLTGLSIVIIPVISFVFLRQKTGLLAVIGVIVASIGLFLLTADQAFTLNRGDVLVLFCAISFAVHILLNGYYSKQYTPLFLSTVQILSVGVLSGICAYLFEDWKRILSIDLWLNMSFLFALLLTALFATAIAFFIQTAAQTYVSPTRVAIILAMEPVFAALTGVFVAGETLTAAAIAGCALILLGMVFAELPNKPQKKAEAA</sequence>
<dbReference type="Pfam" id="PF00892">
    <property type="entry name" value="EamA"/>
    <property type="match status" value="2"/>
</dbReference>
<feature type="transmembrane region" description="Helical" evidence="7">
    <location>
        <begin position="206"/>
        <end position="229"/>
    </location>
</feature>
<comment type="caution">
    <text evidence="9">The sequence shown here is derived from an EMBL/GenBank/DDBJ whole genome shotgun (WGS) entry which is preliminary data.</text>
</comment>
<feature type="transmembrane region" description="Helical" evidence="7">
    <location>
        <begin position="93"/>
        <end position="111"/>
    </location>
</feature>
<dbReference type="InterPro" id="IPR051258">
    <property type="entry name" value="Diverse_Substrate_Transporter"/>
</dbReference>
<comment type="subcellular location">
    <subcellularLocation>
        <location evidence="1">Cell membrane</location>
        <topology evidence="1">Multi-pass membrane protein</topology>
    </subcellularLocation>
</comment>
<evidence type="ECO:0000313" key="10">
    <source>
        <dbReference type="Proteomes" id="UP001218246"/>
    </source>
</evidence>
<evidence type="ECO:0000256" key="6">
    <source>
        <dbReference type="ARBA" id="ARBA00023136"/>
    </source>
</evidence>
<dbReference type="EMBL" id="JARULN010000001">
    <property type="protein sequence ID" value="MDG5752842.1"/>
    <property type="molecule type" value="Genomic_DNA"/>
</dbReference>
<feature type="transmembrane region" description="Helical" evidence="7">
    <location>
        <begin position="118"/>
        <end position="136"/>
    </location>
</feature>